<dbReference type="Proteomes" id="UP000094626">
    <property type="component" value="Chromosome"/>
</dbReference>
<evidence type="ECO:0000313" key="1">
    <source>
        <dbReference type="EMBL" id="AOR77188.1"/>
    </source>
</evidence>
<dbReference type="AlphaFoldDB" id="A0A1D8A506"/>
<organism evidence="1 2">
    <name type="scientific">Novosphingobium resinovorum</name>
    <dbReference type="NCBI Taxonomy" id="158500"/>
    <lineage>
        <taxon>Bacteria</taxon>
        <taxon>Pseudomonadati</taxon>
        <taxon>Pseudomonadota</taxon>
        <taxon>Alphaproteobacteria</taxon>
        <taxon>Sphingomonadales</taxon>
        <taxon>Sphingomonadaceae</taxon>
        <taxon>Novosphingobium</taxon>
    </lineage>
</organism>
<dbReference type="OrthoDB" id="7597252at2"/>
<dbReference type="KEGG" id="nre:BES08_10835"/>
<reference evidence="2" key="1">
    <citation type="journal article" date="2017" name="J. Biotechnol.">
        <title>Complete genome sequence of Novosphingobium resinovorum SA1, a versatile xenobiotic-degrading bacterium capable of utilizing sulfanilic acid.</title>
        <authorList>
            <person name="Hegedus B."/>
            <person name="Kos P.B."/>
            <person name="Balint B."/>
            <person name="Maroti G."/>
            <person name="Gan H.M."/>
            <person name="Perei K."/>
            <person name="Rakhely G."/>
        </authorList>
    </citation>
    <scope>NUCLEOTIDE SEQUENCE [LARGE SCALE GENOMIC DNA]</scope>
    <source>
        <strain evidence="2">SA1</strain>
    </source>
</reference>
<accession>A0A1D8A506</accession>
<dbReference type="EMBL" id="CP017075">
    <property type="protein sequence ID" value="AOR77188.1"/>
    <property type="molecule type" value="Genomic_DNA"/>
</dbReference>
<evidence type="ECO:0000313" key="2">
    <source>
        <dbReference type="Proteomes" id="UP000094626"/>
    </source>
</evidence>
<gene>
    <name evidence="1" type="ORF">BES08_10835</name>
</gene>
<keyword evidence="2" id="KW-1185">Reference proteome</keyword>
<proteinExistence type="predicted"/>
<sequence>MSKPASFFIVWNPEGHRPPRYRHEEFARAEREAKRLAAEQPGQQFFVMEARVMATRPDPVVLQEFENYEDGIPF</sequence>
<protein>
    <submittedName>
        <fullName evidence="1">Uncharacterized protein</fullName>
    </submittedName>
</protein>
<dbReference type="RefSeq" id="WP_069708256.1">
    <property type="nucleotide sequence ID" value="NZ_CP017075.1"/>
</dbReference>
<name>A0A1D8A506_9SPHN</name>